<evidence type="ECO:0000313" key="10">
    <source>
        <dbReference type="Proteomes" id="UP000001933"/>
    </source>
</evidence>
<dbReference type="GO" id="GO:0009225">
    <property type="term" value="P:nucleotide-sugar metabolic process"/>
    <property type="evidence" value="ECO:0007669"/>
    <property type="project" value="InterPro"/>
</dbReference>
<accession>Q2LSX5</accession>
<comment type="cofactor">
    <cofactor evidence="2 7">
        <name>NAD(+)</name>
        <dbReference type="ChEBI" id="CHEBI:57540"/>
    </cofactor>
</comment>
<dbReference type="InterPro" id="IPR016040">
    <property type="entry name" value="NAD(P)-bd_dom"/>
</dbReference>
<evidence type="ECO:0000259" key="8">
    <source>
        <dbReference type="Pfam" id="PF16363"/>
    </source>
</evidence>
<organism evidence="9 10">
    <name type="scientific">Syntrophus aciditrophicus (strain SB)</name>
    <dbReference type="NCBI Taxonomy" id="56780"/>
    <lineage>
        <taxon>Bacteria</taxon>
        <taxon>Pseudomonadati</taxon>
        <taxon>Thermodesulfobacteriota</taxon>
        <taxon>Syntrophia</taxon>
        <taxon>Syntrophales</taxon>
        <taxon>Syntrophaceae</taxon>
        <taxon>Syntrophus</taxon>
    </lineage>
</organism>
<protein>
    <recommendedName>
        <fullName evidence="4 7">dTDP-glucose 4,6-dehydratase</fullName>
        <ecNumber evidence="4 7">4.2.1.46</ecNumber>
    </recommendedName>
</protein>
<dbReference type="PANTHER" id="PTHR43000">
    <property type="entry name" value="DTDP-D-GLUCOSE 4,6-DEHYDRATASE-RELATED"/>
    <property type="match status" value="1"/>
</dbReference>
<evidence type="ECO:0000256" key="4">
    <source>
        <dbReference type="ARBA" id="ARBA00011990"/>
    </source>
</evidence>
<dbReference type="AlphaFoldDB" id="Q2LSX5"/>
<evidence type="ECO:0000313" key="9">
    <source>
        <dbReference type="EMBL" id="ABC77182.1"/>
    </source>
</evidence>
<dbReference type="CDD" id="cd05246">
    <property type="entry name" value="dTDP_GD_SDR_e"/>
    <property type="match status" value="1"/>
</dbReference>
<evidence type="ECO:0000256" key="1">
    <source>
        <dbReference type="ARBA" id="ARBA00001539"/>
    </source>
</evidence>
<dbReference type="Gene3D" id="3.90.25.10">
    <property type="entry name" value="UDP-galactose 4-epimerase, domain 1"/>
    <property type="match status" value="1"/>
</dbReference>
<evidence type="ECO:0000256" key="5">
    <source>
        <dbReference type="ARBA" id="ARBA00023027"/>
    </source>
</evidence>
<evidence type="ECO:0000256" key="3">
    <source>
        <dbReference type="ARBA" id="ARBA00008178"/>
    </source>
</evidence>
<name>Q2LSX5_SYNAS</name>
<dbReference type="HOGENOM" id="CLU_007383_1_14_7"/>
<dbReference type="EC" id="4.2.1.46" evidence="4 7"/>
<dbReference type="NCBIfam" id="TIGR01181">
    <property type="entry name" value="dTDP_gluc_dehyt"/>
    <property type="match status" value="1"/>
</dbReference>
<dbReference type="GO" id="GO:0008460">
    <property type="term" value="F:dTDP-glucose 4,6-dehydratase activity"/>
    <property type="evidence" value="ECO:0007669"/>
    <property type="project" value="UniProtKB-EC"/>
</dbReference>
<keyword evidence="5" id="KW-0520">NAD</keyword>
<dbReference type="InParanoid" id="Q2LSX5"/>
<dbReference type="FunCoup" id="Q2LSX5">
    <property type="interactions" value="500"/>
</dbReference>
<reference evidence="9 10" key="1">
    <citation type="journal article" date="2007" name="Proc. Natl. Acad. Sci. U.S.A.">
        <title>The genome of Syntrophus aciditrophicus: life at the thermodynamic limit of microbial growth.</title>
        <authorList>
            <person name="McInerney M.J."/>
            <person name="Rohlin L."/>
            <person name="Mouttaki H."/>
            <person name="Kim U."/>
            <person name="Krupp R.S."/>
            <person name="Rios-Hernandez L."/>
            <person name="Sieber J."/>
            <person name="Struchtemeyer C.G."/>
            <person name="Bhattacharyya A."/>
            <person name="Campbell J.W."/>
            <person name="Gunsalus R.P."/>
        </authorList>
    </citation>
    <scope>NUCLEOTIDE SEQUENCE [LARGE SCALE GENOMIC DNA]</scope>
    <source>
        <strain evidence="9 10">SB</strain>
    </source>
</reference>
<dbReference type="InterPro" id="IPR005888">
    <property type="entry name" value="dTDP_Gluc_deHydtase"/>
</dbReference>
<dbReference type="Proteomes" id="UP000001933">
    <property type="component" value="Chromosome"/>
</dbReference>
<gene>
    <name evidence="9" type="ORF">SYN_02866</name>
</gene>
<dbReference type="EMBL" id="CP000252">
    <property type="protein sequence ID" value="ABC77182.1"/>
    <property type="molecule type" value="Genomic_DNA"/>
</dbReference>
<keyword evidence="10" id="KW-1185">Reference proteome</keyword>
<dbReference type="eggNOG" id="COG1088">
    <property type="taxonomic scope" value="Bacteria"/>
</dbReference>
<sequence>MKIENLMVTGGCGFIGSNFIRYLLEEANFAGRIVNVDKLTYAGNPENLAGLAEKFGERYCFEKADICDADRMKAIFAEYEIDAVCHFAAESHVDRSIRRPESFIQTNIVGTFNLLELARARGDRFQIFHHVSTDEVYGSLGPEGYFTEETPYRPNSPYSASKASSDHLVRAYHVTYGLPITLSNCSNNYGPYQFPEKLIPLIVINALEGKTLPVYGDGKNVRDWLYVRDHCEAIWTIMNSGRRGETYNVGGQSEMENIAIVRLICDILDEVRPAGDGKSRQELITFVADRPGHDHRYAIDFTKLNAELKWSPRESFTTGLRRTINWYLDNPGWIDRIRSGAYAAWIDEQYGDSSVSQTAAVEK</sequence>
<evidence type="ECO:0000256" key="2">
    <source>
        <dbReference type="ARBA" id="ARBA00001911"/>
    </source>
</evidence>
<comment type="catalytic activity">
    <reaction evidence="1 7">
        <text>dTDP-alpha-D-glucose = dTDP-4-dehydro-6-deoxy-alpha-D-glucose + H2O</text>
        <dbReference type="Rhea" id="RHEA:17221"/>
        <dbReference type="ChEBI" id="CHEBI:15377"/>
        <dbReference type="ChEBI" id="CHEBI:57477"/>
        <dbReference type="ChEBI" id="CHEBI:57649"/>
        <dbReference type="EC" id="4.2.1.46"/>
    </reaction>
</comment>
<evidence type="ECO:0000256" key="6">
    <source>
        <dbReference type="ARBA" id="ARBA00023239"/>
    </source>
</evidence>
<dbReference type="RefSeq" id="WP_011417211.1">
    <property type="nucleotide sequence ID" value="NC_007759.1"/>
</dbReference>
<dbReference type="Gene3D" id="3.40.50.720">
    <property type="entry name" value="NAD(P)-binding Rossmann-like Domain"/>
    <property type="match status" value="1"/>
</dbReference>
<proteinExistence type="inferred from homology"/>
<evidence type="ECO:0000256" key="7">
    <source>
        <dbReference type="RuleBase" id="RU004473"/>
    </source>
</evidence>
<comment type="similarity">
    <text evidence="3 7">Belongs to the NAD(P)-dependent epimerase/dehydratase family. dTDP-glucose dehydratase subfamily.</text>
</comment>
<dbReference type="Pfam" id="PF16363">
    <property type="entry name" value="GDP_Man_Dehyd"/>
    <property type="match status" value="1"/>
</dbReference>
<dbReference type="STRING" id="56780.SYN_02866"/>
<dbReference type="InterPro" id="IPR036291">
    <property type="entry name" value="NAD(P)-bd_dom_sf"/>
</dbReference>
<keyword evidence="6 7" id="KW-0456">Lyase</keyword>
<feature type="domain" description="NAD(P)-binding" evidence="8">
    <location>
        <begin position="7"/>
        <end position="323"/>
    </location>
</feature>
<dbReference type="KEGG" id="sat:SYN_02866"/>
<dbReference type="SUPFAM" id="SSF51735">
    <property type="entry name" value="NAD(P)-binding Rossmann-fold domains"/>
    <property type="match status" value="1"/>
</dbReference>
<dbReference type="OrthoDB" id="9803010at2"/>